<dbReference type="GO" id="GO:0036424">
    <property type="term" value="F:L-phosphoserine phosphatase activity"/>
    <property type="evidence" value="ECO:0007669"/>
    <property type="project" value="InterPro"/>
</dbReference>
<protein>
    <recommendedName>
        <fullName evidence="5">Phosphoserine phosphatase</fullName>
        <ecNumber evidence="4">3.1.3.3</ecNumber>
    </recommendedName>
    <alternativeName>
        <fullName evidence="11">O-phosphoserine phosphohydrolase</fullName>
    </alternativeName>
</protein>
<keyword evidence="10" id="KW-0718">Serine biosynthesis</keyword>
<dbReference type="GeneTree" id="ENSGT00390000003115"/>
<dbReference type="GO" id="GO:0006564">
    <property type="term" value="P:L-serine biosynthetic process"/>
    <property type="evidence" value="ECO:0007669"/>
    <property type="project" value="UniProtKB-KW"/>
</dbReference>
<dbReference type="InterPro" id="IPR023214">
    <property type="entry name" value="HAD_sf"/>
</dbReference>
<evidence type="ECO:0000256" key="5">
    <source>
        <dbReference type="ARBA" id="ARBA00015196"/>
    </source>
</evidence>
<dbReference type="GO" id="GO:0005737">
    <property type="term" value="C:cytoplasm"/>
    <property type="evidence" value="ECO:0007669"/>
    <property type="project" value="TreeGrafter"/>
</dbReference>
<evidence type="ECO:0000256" key="10">
    <source>
        <dbReference type="ARBA" id="ARBA00023299"/>
    </source>
</evidence>
<dbReference type="AlphaFoldDB" id="A0A8C4NDY9"/>
<dbReference type="Proteomes" id="UP000694388">
    <property type="component" value="Unplaced"/>
</dbReference>
<evidence type="ECO:0000256" key="11">
    <source>
        <dbReference type="ARBA" id="ARBA00031693"/>
    </source>
</evidence>
<reference evidence="16" key="2">
    <citation type="submission" date="2025-09" db="UniProtKB">
        <authorList>
            <consortium name="Ensembl"/>
        </authorList>
    </citation>
    <scope>IDENTIFICATION</scope>
</reference>
<keyword evidence="17" id="KW-1185">Reference proteome</keyword>
<dbReference type="UniPathway" id="UPA00135">
    <property type="reaction ID" value="UER00198"/>
</dbReference>
<name>A0A8C4NDY9_EPTBU</name>
<evidence type="ECO:0000256" key="2">
    <source>
        <dbReference type="ARBA" id="ARBA00005135"/>
    </source>
</evidence>
<evidence type="ECO:0000256" key="4">
    <source>
        <dbReference type="ARBA" id="ARBA00012640"/>
    </source>
</evidence>
<comment type="catalytic activity">
    <reaction evidence="13">
        <text>O-phospho-D-serine + H2O = D-serine + phosphate</text>
        <dbReference type="Rhea" id="RHEA:24873"/>
        <dbReference type="ChEBI" id="CHEBI:15377"/>
        <dbReference type="ChEBI" id="CHEBI:35247"/>
        <dbReference type="ChEBI" id="CHEBI:43474"/>
        <dbReference type="ChEBI" id="CHEBI:58680"/>
        <dbReference type="EC" id="3.1.3.3"/>
    </reaction>
    <physiologicalReaction direction="left-to-right" evidence="13">
        <dbReference type="Rhea" id="RHEA:24874"/>
    </physiologicalReaction>
</comment>
<comment type="cofactor">
    <cofactor evidence="1">
        <name>Mg(2+)</name>
        <dbReference type="ChEBI" id="CHEBI:18420"/>
    </cofactor>
</comment>
<dbReference type="SUPFAM" id="SSF56784">
    <property type="entry name" value="HAD-like"/>
    <property type="match status" value="1"/>
</dbReference>
<evidence type="ECO:0000256" key="3">
    <source>
        <dbReference type="ARBA" id="ARBA00009184"/>
    </source>
</evidence>
<dbReference type="PANTHER" id="PTHR43344:SF2">
    <property type="entry name" value="PHOSPHOSERINE PHOSPHATASE"/>
    <property type="match status" value="1"/>
</dbReference>
<dbReference type="Ensembl" id="ENSEBUT00000001427.1">
    <property type="protein sequence ID" value="ENSEBUP00000001109.1"/>
    <property type="gene ID" value="ENSEBUG00000001030.1"/>
</dbReference>
<dbReference type="Gene3D" id="1.10.150.210">
    <property type="entry name" value="Phosphoserine phosphatase, domain 2"/>
    <property type="match status" value="1"/>
</dbReference>
<comment type="function">
    <text evidence="12">Catalyzes the last irreversible step in the biosynthesis of L-serine from carbohydrates, the dephosphorylation of O-phospho-L-serine to L-serine. L-serine can then be used in protein synthesis, to produce other amino acids, in nucleotide metabolism or in glutathione synthesis, or can be racemized to D-serine, a neuromodulator. May also act on O-phospho-D-serine.</text>
</comment>
<sequence>MKIALSSFCICTITMCEEVKALVRNADAVCFDVDSTVITTEGINELAKLCGVSEAVAVLTRKTMGGTMSFCEALNNRLNLIRPNQQLVEQVARQPIQLTPGIRDLVSFLQLRGVQVFLISGGFNQLVDPVALELGIPLENVYSNRLLFGKDGEYIGFDKSQLTSDSGGKGKVIWRLKETREFHTVIMIGDGFTDLEACPPAVSLFSSYFISFT</sequence>
<dbReference type="NCBIfam" id="TIGR01488">
    <property type="entry name" value="HAD-SF-IB"/>
    <property type="match status" value="1"/>
</dbReference>
<dbReference type="EC" id="3.1.3.3" evidence="4"/>
<comment type="catalytic activity">
    <reaction evidence="14">
        <text>O-phospho-L-serine + H2O = L-serine + phosphate</text>
        <dbReference type="Rhea" id="RHEA:21208"/>
        <dbReference type="ChEBI" id="CHEBI:15377"/>
        <dbReference type="ChEBI" id="CHEBI:33384"/>
        <dbReference type="ChEBI" id="CHEBI:43474"/>
        <dbReference type="ChEBI" id="CHEBI:57524"/>
        <dbReference type="EC" id="3.1.3.3"/>
    </reaction>
    <physiologicalReaction direction="left-to-right" evidence="14">
        <dbReference type="Rhea" id="RHEA:21209"/>
    </physiologicalReaction>
</comment>
<evidence type="ECO:0000313" key="17">
    <source>
        <dbReference type="Proteomes" id="UP000694388"/>
    </source>
</evidence>
<keyword evidence="9" id="KW-0460">Magnesium</keyword>
<evidence type="ECO:0000313" key="16">
    <source>
        <dbReference type="Ensembl" id="ENSEBUP00000001109.1"/>
    </source>
</evidence>
<dbReference type="InterPro" id="IPR004469">
    <property type="entry name" value="PSP"/>
</dbReference>
<evidence type="ECO:0000256" key="1">
    <source>
        <dbReference type="ARBA" id="ARBA00001946"/>
    </source>
</evidence>
<evidence type="ECO:0000256" key="7">
    <source>
        <dbReference type="ARBA" id="ARBA00022723"/>
    </source>
</evidence>
<evidence type="ECO:0000256" key="14">
    <source>
        <dbReference type="ARBA" id="ARBA00049173"/>
    </source>
</evidence>
<keyword evidence="8" id="KW-0378">Hydrolase</keyword>
<feature type="active site" description="Proton donor" evidence="15">
    <location>
        <position position="34"/>
    </location>
</feature>
<dbReference type="PANTHER" id="PTHR43344">
    <property type="entry name" value="PHOSPHOSERINE PHOSPHATASE"/>
    <property type="match status" value="1"/>
</dbReference>
<dbReference type="Pfam" id="PF00702">
    <property type="entry name" value="Hydrolase"/>
    <property type="match status" value="1"/>
</dbReference>
<evidence type="ECO:0000256" key="6">
    <source>
        <dbReference type="ARBA" id="ARBA00022605"/>
    </source>
</evidence>
<comment type="similarity">
    <text evidence="3">Belongs to the HAD-like hydrolase superfamily. SerB family.</text>
</comment>
<evidence type="ECO:0000256" key="15">
    <source>
        <dbReference type="PIRSR" id="PIRSR604469-1"/>
    </source>
</evidence>
<dbReference type="NCBIfam" id="TIGR00338">
    <property type="entry name" value="serB"/>
    <property type="match status" value="1"/>
</dbReference>
<dbReference type="GO" id="GO:0000287">
    <property type="term" value="F:magnesium ion binding"/>
    <property type="evidence" value="ECO:0007669"/>
    <property type="project" value="TreeGrafter"/>
</dbReference>
<reference evidence="16" key="1">
    <citation type="submission" date="2025-08" db="UniProtKB">
        <authorList>
            <consortium name="Ensembl"/>
        </authorList>
    </citation>
    <scope>IDENTIFICATION</scope>
</reference>
<keyword evidence="7" id="KW-0479">Metal-binding</keyword>
<feature type="active site" description="Nucleophile" evidence="15">
    <location>
        <position position="32"/>
    </location>
</feature>
<dbReference type="InterPro" id="IPR036412">
    <property type="entry name" value="HAD-like_sf"/>
</dbReference>
<dbReference type="InterPro" id="IPR050582">
    <property type="entry name" value="HAD-like_SerB"/>
</dbReference>
<proteinExistence type="inferred from homology"/>
<keyword evidence="6" id="KW-0028">Amino-acid biosynthesis</keyword>
<evidence type="ECO:0000256" key="12">
    <source>
        <dbReference type="ARBA" id="ARBA00045329"/>
    </source>
</evidence>
<organism evidence="16 17">
    <name type="scientific">Eptatretus burgeri</name>
    <name type="common">Inshore hagfish</name>
    <dbReference type="NCBI Taxonomy" id="7764"/>
    <lineage>
        <taxon>Eukaryota</taxon>
        <taxon>Metazoa</taxon>
        <taxon>Chordata</taxon>
        <taxon>Craniata</taxon>
        <taxon>Vertebrata</taxon>
        <taxon>Cyclostomata</taxon>
        <taxon>Myxini</taxon>
        <taxon>Myxiniformes</taxon>
        <taxon>Myxinidae</taxon>
        <taxon>Eptatretinae</taxon>
        <taxon>Eptatretus</taxon>
    </lineage>
</organism>
<comment type="pathway">
    <text evidence="2">Amino-acid biosynthesis; L-serine biosynthesis; L-serine from 3-phospho-D-glycerate: step 3/3.</text>
</comment>
<evidence type="ECO:0000256" key="8">
    <source>
        <dbReference type="ARBA" id="ARBA00022801"/>
    </source>
</evidence>
<evidence type="ECO:0000256" key="13">
    <source>
        <dbReference type="ARBA" id="ARBA00047405"/>
    </source>
</evidence>
<evidence type="ECO:0000256" key="9">
    <source>
        <dbReference type="ARBA" id="ARBA00022842"/>
    </source>
</evidence>
<dbReference type="Gene3D" id="3.40.50.1000">
    <property type="entry name" value="HAD superfamily/HAD-like"/>
    <property type="match status" value="1"/>
</dbReference>
<dbReference type="CDD" id="cd04309">
    <property type="entry name" value="HAD_PSP_eu"/>
    <property type="match status" value="1"/>
</dbReference>
<accession>A0A8C4NDY9</accession>